<feature type="compositionally biased region" description="Basic residues" evidence="7">
    <location>
        <begin position="28"/>
        <end position="40"/>
    </location>
</feature>
<feature type="transmembrane region" description="Helical" evidence="8">
    <location>
        <begin position="406"/>
        <end position="424"/>
    </location>
</feature>
<evidence type="ECO:0000256" key="6">
    <source>
        <dbReference type="ARBA" id="ARBA00023136"/>
    </source>
</evidence>
<dbReference type="GO" id="GO:0005886">
    <property type="term" value="C:plasma membrane"/>
    <property type="evidence" value="ECO:0007669"/>
    <property type="project" value="UniProtKB-SubCell"/>
</dbReference>
<accession>A0A538U1H6</accession>
<feature type="transmembrane region" description="Helical" evidence="8">
    <location>
        <begin position="215"/>
        <end position="234"/>
    </location>
</feature>
<dbReference type="Proteomes" id="UP000319836">
    <property type="component" value="Unassembled WGS sequence"/>
</dbReference>
<keyword evidence="4 8" id="KW-0812">Transmembrane</keyword>
<dbReference type="Pfam" id="PF03601">
    <property type="entry name" value="Cons_hypoth698"/>
    <property type="match status" value="1"/>
</dbReference>
<name>A0A538U1H6_UNCEI</name>
<sequence>MRVPRAHPRDLVRPRERSGDRAPAIHARVGRARRQGRGRTSHSAVRIPHDRESGPDTRDHDPRLWRGDDALQRVLPAGRRRLPARGPHPQLHGLKADPALIPGLLLAALLGAAALWLADLPWIRDHLHWSALLLVILLGMAWKTLAPVPAATQPGVRFAQRPVLRWAVAGLGFRLSLAELWKIGAPALGVVVISTFGALAFGWWLARRLGLGEKLGLLLGVGGAICGASAVVAADSVVQGERRDTALALGIITLLGTIGILIYPAHHGVFKLGEFVYGVWDGASLHEMAQVVAAGFAVSDEAARVATVVKLARIALLAPVVLLLSWMLRRRHGVAGRAAVAPVPWFLVLFVLFAALNSTTWLRPSWLETIRRADLWLLAVGMAGVGLQTGFSDIRDAGWKPLLAGTLQWAVLSAASLALARWLCA</sequence>
<feature type="transmembrane region" description="Helical" evidence="8">
    <location>
        <begin position="246"/>
        <end position="265"/>
    </location>
</feature>
<evidence type="ECO:0000256" key="1">
    <source>
        <dbReference type="ARBA" id="ARBA00004651"/>
    </source>
</evidence>
<dbReference type="AlphaFoldDB" id="A0A538U1H6"/>
<keyword evidence="3" id="KW-1003">Cell membrane</keyword>
<evidence type="ECO:0000256" key="7">
    <source>
        <dbReference type="SAM" id="MobiDB-lite"/>
    </source>
</evidence>
<organism evidence="9 10">
    <name type="scientific">Eiseniibacteriota bacterium</name>
    <dbReference type="NCBI Taxonomy" id="2212470"/>
    <lineage>
        <taxon>Bacteria</taxon>
        <taxon>Candidatus Eiseniibacteriota</taxon>
    </lineage>
</organism>
<dbReference type="EMBL" id="VBPA01000271">
    <property type="protein sequence ID" value="TMQ69747.1"/>
    <property type="molecule type" value="Genomic_DNA"/>
</dbReference>
<comment type="similarity">
    <text evidence="2">Belongs to the UPF0324 family.</text>
</comment>
<feature type="transmembrane region" description="Helical" evidence="8">
    <location>
        <begin position="311"/>
        <end position="328"/>
    </location>
</feature>
<comment type="caution">
    <text evidence="9">The sequence shown here is derived from an EMBL/GenBank/DDBJ whole genome shotgun (WGS) entry which is preliminary data.</text>
</comment>
<feature type="transmembrane region" description="Helical" evidence="8">
    <location>
        <begin position="334"/>
        <end position="355"/>
    </location>
</feature>
<dbReference type="PANTHER" id="PTHR30106:SF2">
    <property type="entry name" value="UPF0324 INNER MEMBRANE PROTEIN YEIH"/>
    <property type="match status" value="1"/>
</dbReference>
<evidence type="ECO:0000256" key="4">
    <source>
        <dbReference type="ARBA" id="ARBA00022692"/>
    </source>
</evidence>
<evidence type="ECO:0000256" key="2">
    <source>
        <dbReference type="ARBA" id="ARBA00007977"/>
    </source>
</evidence>
<proteinExistence type="inferred from homology"/>
<feature type="transmembrane region" description="Helical" evidence="8">
    <location>
        <begin position="99"/>
        <end position="117"/>
    </location>
</feature>
<evidence type="ECO:0000313" key="10">
    <source>
        <dbReference type="Proteomes" id="UP000319836"/>
    </source>
</evidence>
<feature type="transmembrane region" description="Helical" evidence="8">
    <location>
        <begin position="129"/>
        <end position="151"/>
    </location>
</feature>
<feature type="compositionally biased region" description="Basic and acidic residues" evidence="7">
    <location>
        <begin position="7"/>
        <end position="20"/>
    </location>
</feature>
<evidence type="ECO:0000256" key="5">
    <source>
        <dbReference type="ARBA" id="ARBA00022989"/>
    </source>
</evidence>
<dbReference type="InterPro" id="IPR018383">
    <property type="entry name" value="UPF0324_pro"/>
</dbReference>
<comment type="subcellular location">
    <subcellularLocation>
        <location evidence="1">Cell membrane</location>
        <topology evidence="1">Multi-pass membrane protein</topology>
    </subcellularLocation>
</comment>
<dbReference type="PANTHER" id="PTHR30106">
    <property type="entry name" value="INNER MEMBRANE PROTEIN YEIH-RELATED"/>
    <property type="match status" value="1"/>
</dbReference>
<protein>
    <submittedName>
        <fullName evidence="9">Putative sulfate exporter family transporter</fullName>
    </submittedName>
</protein>
<feature type="region of interest" description="Disordered" evidence="7">
    <location>
        <begin position="1"/>
        <end position="64"/>
    </location>
</feature>
<keyword evidence="6 8" id="KW-0472">Membrane</keyword>
<feature type="transmembrane region" description="Helical" evidence="8">
    <location>
        <begin position="187"/>
        <end position="206"/>
    </location>
</feature>
<evidence type="ECO:0000313" key="9">
    <source>
        <dbReference type="EMBL" id="TMQ69747.1"/>
    </source>
</evidence>
<gene>
    <name evidence="9" type="ORF">E6K80_10700</name>
</gene>
<feature type="transmembrane region" description="Helical" evidence="8">
    <location>
        <begin position="375"/>
        <end position="394"/>
    </location>
</feature>
<keyword evidence="5 8" id="KW-1133">Transmembrane helix</keyword>
<feature type="compositionally biased region" description="Basic and acidic residues" evidence="7">
    <location>
        <begin position="47"/>
        <end position="64"/>
    </location>
</feature>
<evidence type="ECO:0000256" key="3">
    <source>
        <dbReference type="ARBA" id="ARBA00022475"/>
    </source>
</evidence>
<reference evidence="9 10" key="1">
    <citation type="journal article" date="2019" name="Nat. Microbiol.">
        <title>Mediterranean grassland soil C-N compound turnover is dependent on rainfall and depth, and is mediated by genomically divergent microorganisms.</title>
        <authorList>
            <person name="Diamond S."/>
            <person name="Andeer P.F."/>
            <person name="Li Z."/>
            <person name="Crits-Christoph A."/>
            <person name="Burstein D."/>
            <person name="Anantharaman K."/>
            <person name="Lane K.R."/>
            <person name="Thomas B.C."/>
            <person name="Pan C."/>
            <person name="Northen T.R."/>
            <person name="Banfield J.F."/>
        </authorList>
    </citation>
    <scope>NUCLEOTIDE SEQUENCE [LARGE SCALE GENOMIC DNA]</scope>
    <source>
        <strain evidence="9">WS_10</strain>
    </source>
</reference>
<evidence type="ECO:0000256" key="8">
    <source>
        <dbReference type="SAM" id="Phobius"/>
    </source>
</evidence>